<gene>
    <name evidence="2" type="ORF">B0A52_08585</name>
</gene>
<proteinExistence type="predicted"/>
<feature type="region of interest" description="Disordered" evidence="1">
    <location>
        <begin position="29"/>
        <end position="50"/>
    </location>
</feature>
<accession>A0A438MTU4</accession>
<dbReference type="Pfam" id="PF07173">
    <property type="entry name" value="GRDP-like"/>
    <property type="match status" value="1"/>
</dbReference>
<evidence type="ECO:0000256" key="1">
    <source>
        <dbReference type="SAM" id="MobiDB-lite"/>
    </source>
</evidence>
<evidence type="ECO:0000313" key="2">
    <source>
        <dbReference type="EMBL" id="RVX67151.1"/>
    </source>
</evidence>
<dbReference type="PANTHER" id="PTHR34365:SF7">
    <property type="entry name" value="GLYCINE-RICH DOMAIN-CONTAINING PROTEIN 1"/>
    <property type="match status" value="1"/>
</dbReference>
<protein>
    <submittedName>
        <fullName evidence="2">Uncharacterized protein</fullName>
    </submittedName>
</protein>
<dbReference type="OrthoDB" id="2684236at2759"/>
<dbReference type="VEuPathDB" id="FungiDB:PV10_03665"/>
<dbReference type="AlphaFoldDB" id="A0A438MTU4"/>
<dbReference type="InterPro" id="IPR009836">
    <property type="entry name" value="GRDP-like"/>
</dbReference>
<name>A0A438MTU4_EXOME</name>
<dbReference type="EMBL" id="NAJM01000051">
    <property type="protein sequence ID" value="RVX67151.1"/>
    <property type="molecule type" value="Genomic_DNA"/>
</dbReference>
<dbReference type="Proteomes" id="UP000288859">
    <property type="component" value="Unassembled WGS sequence"/>
</dbReference>
<sequence>MSLTIGYHQQNLHTASGARARTLRETVDRLRRESPTKPWLPGTKENPSIPNPELFTALSPALSFASTDINTSGASSSKDPNHHEPAINALSLGIPIPNIAECAIHLELLLCFAAFHRRVDNSTTLDKAFNIFPRQKTVRRYNDPAKRIRDPTFDDRRKLKWPAVLNISVERFLFWFQKLDTTMNESPRDEWSSFFPPPIDVLMVWHAVLINPSHYKRLTTSYKHIHHTPFPWAQIFEAIDLSKHFFNPPICAIAKFETMTGLTADIFQQIQQHSTYTPIAQSLAKMIEPTMPAEEATKLQANTNLTFMPGADNFRKMCEPLETASPVVKSLAAAVTRQYAFCQKMEYQLWSRSPVALETIHRSRIRYARFLKLFQLYPKTMLVPTLDIDLVWHTHQLSHEKYVSGMKTLTGTFVDHDDKIGKPTLDDGMQRTSDLYRIRFGSNYEECHCWECETLTTELEKAAATALEQGIKYEAIQEKVVKDVNYYRVAELSRREGKLLPDRYW</sequence>
<comment type="caution">
    <text evidence="2">The sequence shown here is derived from an EMBL/GenBank/DDBJ whole genome shotgun (WGS) entry which is preliminary data.</text>
</comment>
<dbReference type="PANTHER" id="PTHR34365">
    <property type="entry name" value="ENOLASE (DUF1399)"/>
    <property type="match status" value="1"/>
</dbReference>
<organism evidence="2 3">
    <name type="scientific">Exophiala mesophila</name>
    <name type="common">Black yeast-like fungus</name>
    <dbReference type="NCBI Taxonomy" id="212818"/>
    <lineage>
        <taxon>Eukaryota</taxon>
        <taxon>Fungi</taxon>
        <taxon>Dikarya</taxon>
        <taxon>Ascomycota</taxon>
        <taxon>Pezizomycotina</taxon>
        <taxon>Eurotiomycetes</taxon>
        <taxon>Chaetothyriomycetidae</taxon>
        <taxon>Chaetothyriales</taxon>
        <taxon>Herpotrichiellaceae</taxon>
        <taxon>Exophiala</taxon>
    </lineage>
</organism>
<reference evidence="2 3" key="1">
    <citation type="submission" date="2017-03" db="EMBL/GenBank/DDBJ databases">
        <title>Genomes of endolithic fungi from Antarctica.</title>
        <authorList>
            <person name="Coleine C."/>
            <person name="Masonjones S."/>
            <person name="Stajich J.E."/>
        </authorList>
    </citation>
    <scope>NUCLEOTIDE SEQUENCE [LARGE SCALE GENOMIC DNA]</scope>
    <source>
        <strain evidence="2 3">CCFEE 6314</strain>
    </source>
</reference>
<evidence type="ECO:0000313" key="3">
    <source>
        <dbReference type="Proteomes" id="UP000288859"/>
    </source>
</evidence>